<accession>A0A6B2KYC0</accession>
<dbReference type="InterPro" id="IPR015943">
    <property type="entry name" value="WD40/YVTN_repeat-like_dom_sf"/>
</dbReference>
<evidence type="ECO:0000313" key="1">
    <source>
        <dbReference type="EMBL" id="NDV29651.1"/>
    </source>
</evidence>
<reference evidence="1" key="1">
    <citation type="journal article" date="2020" name="J. Eukaryot. Microbiol.">
        <title>De novo Sequencing, Assembly and Annotation of the Transcriptome for the Free-Living Testate Amoeba Arcella intermedia.</title>
        <authorList>
            <person name="Ribeiro G.M."/>
            <person name="Porfirio-Sousa A.L."/>
            <person name="Maurer-Alcala X.X."/>
            <person name="Katz L.A."/>
            <person name="Lahr D.J.G."/>
        </authorList>
    </citation>
    <scope>NUCLEOTIDE SEQUENCE</scope>
</reference>
<organism evidence="1">
    <name type="scientific">Arcella intermedia</name>
    <dbReference type="NCBI Taxonomy" id="1963864"/>
    <lineage>
        <taxon>Eukaryota</taxon>
        <taxon>Amoebozoa</taxon>
        <taxon>Tubulinea</taxon>
        <taxon>Elardia</taxon>
        <taxon>Arcellinida</taxon>
        <taxon>Sphaerothecina</taxon>
        <taxon>Arcellidae</taxon>
        <taxon>Arcella</taxon>
    </lineage>
</organism>
<protein>
    <submittedName>
        <fullName evidence="1">Uncharacterized protein</fullName>
    </submittedName>
</protein>
<proteinExistence type="predicted"/>
<sequence length="786" mass="87811">MTVLSWEVWGRLSDEIFLQPRATRFILEGGAQVANWRSVGIPPVARIVAASPSSASSPFAGAYVLLANNSKLYLFDGLKQTFWGISLDLPQGLTISSLALESNSGTLAVGGAGWVSSCRAVAPPTSFSCASPVSFPGLGALTTILLQNTTAWLGTSTGLFYGSLSTLEFTKVDQITQSPVLSIAVDPSTGWLSVGTPTFLWRQVSISYPWDGREGAGQGGPVWHYFWVVDNPPGGLVFTSSLLWVGTQSSLNFQDPNLELTRIGPNQGLPYTNLTLLAAFQGSKYPEVGQDSLWVGTNGGGVMRYRVGSQGKYEDFSQNGWRYFSGAGWMPTKSYGGYGNTVVALDVTLVNGSECALVGTDYPGLSFICFEEWTLKRKAEHYQAIVDQPRHNRHGLVADASLSAFGDLSTATTHPGDNDGLWTAMYLASQCFRYAATKDPAARANALRAFAAMEKLNTVTGIKGLMARSFARPEEVDNWSDHWRNSTTEPGWAWKGDTSSDEVTGHMFVYPLFHDLVAETEDEKQRALKLIRDTVSYIQENNWYLIDITGKPTRWGVWNPLQINQMENWFDQRGLNAMQILSWVNSALHLSQDPYFLTGLKNLIGTANYHLNLVNLKIMLLGDINYSDDELTYLAYFTYIWALQQKSPDYLDKYFQLSINRTISDIKNVRGSLWSIMTLAYLRMKGGDWKMNELDLLGDALWCLRTWPLEVIDWPVDKSQRRDVRWDAEEDRDDKETLITLLPYDENVVMKWNTDPFDVRGGSGYSEDDTAAFLLPFWMGYYYNYF</sequence>
<dbReference type="Gene3D" id="2.130.10.10">
    <property type="entry name" value="YVTN repeat-like/Quinoprotein amine dehydrogenase"/>
    <property type="match status" value="1"/>
</dbReference>
<name>A0A6B2KYC0_9EUKA</name>
<dbReference type="AlphaFoldDB" id="A0A6B2KYC0"/>
<dbReference type="EMBL" id="GIBP01000682">
    <property type="protein sequence ID" value="NDV29651.1"/>
    <property type="molecule type" value="Transcribed_RNA"/>
</dbReference>